<evidence type="ECO:0000313" key="9">
    <source>
        <dbReference type="EMBL" id="KAK0142487.1"/>
    </source>
</evidence>
<feature type="region of interest" description="Disordered" evidence="7">
    <location>
        <begin position="359"/>
        <end position="396"/>
    </location>
</feature>
<evidence type="ECO:0000256" key="6">
    <source>
        <dbReference type="ARBA" id="ARBA00023242"/>
    </source>
</evidence>
<dbReference type="FunFam" id="4.10.280.10:FF:000009">
    <property type="entry name" value="Transcription factor HES-1"/>
    <property type="match status" value="2"/>
</dbReference>
<dbReference type="InterPro" id="IPR050370">
    <property type="entry name" value="HES_HEY"/>
</dbReference>
<sequence length="396" mass="44048">MTSSVAPEASQPLPARSTVAQRKQANELRKTLKPLLEKKRRARINDSLGSLKTLILPLVGKDNARYSKLEKADILEMTVRFLRELPSSPAKNSSDSYKEGYKACLDRVSALLPRTSMDQGASQRVQQFIQQSSVTQTCRNCCAQAPVALPQIQQRLMTLKSSLGPRAEPQSPQQHQQAPSRAPPAPAAPLPMWRPCTVSPNMTCDHIHTSSPRLTVARRKEALELRKTMKPLMEKRRRARINDSLEVLKSLIIPLTGKEKSRYSKLEKADILEMTVRFLGKIPPINAKSSSDSYKEGYKACLDRVSALLPRTSMDQGASQRVQQFIQQSSVTQTCRNCCAQAPVALPQIQQRLMTLKSSLGPRAEPQSPQSPHQDQQAPSRAPPAPAAPLAMWRPW</sequence>
<feature type="compositionally biased region" description="Low complexity" evidence="7">
    <location>
        <begin position="366"/>
        <end position="380"/>
    </location>
</feature>
<feature type="domain" description="BHLH" evidence="8">
    <location>
        <begin position="225"/>
        <end position="282"/>
    </location>
</feature>
<dbReference type="InterPro" id="IPR011598">
    <property type="entry name" value="bHLH_dom"/>
</dbReference>
<dbReference type="Pfam" id="PF00010">
    <property type="entry name" value="HLH"/>
    <property type="match status" value="2"/>
</dbReference>
<proteinExistence type="predicted"/>
<keyword evidence="10" id="KW-1185">Reference proteome</keyword>
<keyword evidence="4" id="KW-0238">DNA-binding</keyword>
<evidence type="ECO:0000256" key="3">
    <source>
        <dbReference type="ARBA" id="ARBA00023015"/>
    </source>
</evidence>
<keyword evidence="2" id="KW-0678">Repressor</keyword>
<name>A0AA47MM18_MERPO</name>
<accession>A0AA47MM18</accession>
<dbReference type="GO" id="GO:0005634">
    <property type="term" value="C:nucleus"/>
    <property type="evidence" value="ECO:0007669"/>
    <property type="project" value="UniProtKB-SubCell"/>
</dbReference>
<evidence type="ECO:0000256" key="4">
    <source>
        <dbReference type="ARBA" id="ARBA00023125"/>
    </source>
</evidence>
<keyword evidence="5" id="KW-0804">Transcription</keyword>
<comment type="caution">
    <text evidence="9">The sequence shown here is derived from an EMBL/GenBank/DDBJ whole genome shotgun (WGS) entry which is preliminary data.</text>
</comment>
<keyword evidence="3" id="KW-0805">Transcription regulation</keyword>
<organism evidence="9 10">
    <name type="scientific">Merluccius polli</name>
    <name type="common">Benguela hake</name>
    <name type="synonym">Merluccius cadenati</name>
    <dbReference type="NCBI Taxonomy" id="89951"/>
    <lineage>
        <taxon>Eukaryota</taxon>
        <taxon>Metazoa</taxon>
        <taxon>Chordata</taxon>
        <taxon>Craniata</taxon>
        <taxon>Vertebrata</taxon>
        <taxon>Euteleostomi</taxon>
        <taxon>Actinopterygii</taxon>
        <taxon>Neopterygii</taxon>
        <taxon>Teleostei</taxon>
        <taxon>Neoteleostei</taxon>
        <taxon>Acanthomorphata</taxon>
        <taxon>Zeiogadaria</taxon>
        <taxon>Gadariae</taxon>
        <taxon>Gadiformes</taxon>
        <taxon>Gadoidei</taxon>
        <taxon>Merlucciidae</taxon>
        <taxon>Merluccius</taxon>
    </lineage>
</organism>
<dbReference type="PANTHER" id="PTHR10985">
    <property type="entry name" value="BASIC HELIX-LOOP-HELIX TRANSCRIPTION FACTOR, HES-RELATED"/>
    <property type="match status" value="1"/>
</dbReference>
<dbReference type="SMART" id="SM00353">
    <property type="entry name" value="HLH"/>
    <property type="match status" value="2"/>
</dbReference>
<dbReference type="GO" id="GO:0046983">
    <property type="term" value="F:protein dimerization activity"/>
    <property type="evidence" value="ECO:0007669"/>
    <property type="project" value="InterPro"/>
</dbReference>
<evidence type="ECO:0000256" key="1">
    <source>
        <dbReference type="ARBA" id="ARBA00004123"/>
    </source>
</evidence>
<dbReference type="SUPFAM" id="SSF47459">
    <property type="entry name" value="HLH, helix-loop-helix DNA-binding domain"/>
    <property type="match status" value="2"/>
</dbReference>
<evidence type="ECO:0000256" key="7">
    <source>
        <dbReference type="SAM" id="MobiDB-lite"/>
    </source>
</evidence>
<evidence type="ECO:0000256" key="5">
    <source>
        <dbReference type="ARBA" id="ARBA00023163"/>
    </source>
</evidence>
<dbReference type="EMBL" id="JAOPHQ010003603">
    <property type="protein sequence ID" value="KAK0142487.1"/>
    <property type="molecule type" value="Genomic_DNA"/>
</dbReference>
<feature type="region of interest" description="Disordered" evidence="7">
    <location>
        <begin position="163"/>
        <end position="190"/>
    </location>
</feature>
<dbReference type="InterPro" id="IPR036638">
    <property type="entry name" value="HLH_DNA-bd_sf"/>
</dbReference>
<protein>
    <submittedName>
        <fullName evidence="9">Transcription factor HES-2</fullName>
    </submittedName>
</protein>
<reference evidence="9" key="1">
    <citation type="journal article" date="2023" name="Front. Mar. Sci.">
        <title>A new Merluccius polli reference genome to investigate the effects of global change in West African waters.</title>
        <authorList>
            <person name="Mateo J.L."/>
            <person name="Blanco-Fernandez C."/>
            <person name="Garcia-Vazquez E."/>
            <person name="Machado-Schiaffino G."/>
        </authorList>
    </citation>
    <scope>NUCLEOTIDE SEQUENCE</scope>
    <source>
        <strain evidence="9">C29</strain>
        <tissue evidence="9">Fin</tissue>
    </source>
</reference>
<dbReference type="Gene3D" id="4.10.280.10">
    <property type="entry name" value="Helix-loop-helix DNA-binding domain"/>
    <property type="match status" value="2"/>
</dbReference>
<dbReference type="GO" id="GO:0003677">
    <property type="term" value="F:DNA binding"/>
    <property type="evidence" value="ECO:0007669"/>
    <property type="project" value="UniProtKB-KW"/>
</dbReference>
<dbReference type="AlphaFoldDB" id="A0AA47MM18"/>
<evidence type="ECO:0000256" key="2">
    <source>
        <dbReference type="ARBA" id="ARBA00022491"/>
    </source>
</evidence>
<feature type="domain" description="BHLH" evidence="8">
    <location>
        <begin position="28"/>
        <end position="85"/>
    </location>
</feature>
<keyword evidence="6" id="KW-0539">Nucleus</keyword>
<gene>
    <name evidence="9" type="primary">hes2_0</name>
    <name evidence="9" type="ORF">N1851_019587</name>
</gene>
<feature type="compositionally biased region" description="Low complexity" evidence="7">
    <location>
        <begin position="169"/>
        <end position="180"/>
    </location>
</feature>
<dbReference type="Proteomes" id="UP001174136">
    <property type="component" value="Unassembled WGS sequence"/>
</dbReference>
<evidence type="ECO:0000259" key="8">
    <source>
        <dbReference type="PROSITE" id="PS50888"/>
    </source>
</evidence>
<dbReference type="PROSITE" id="PS50888">
    <property type="entry name" value="BHLH"/>
    <property type="match status" value="2"/>
</dbReference>
<comment type="subcellular location">
    <subcellularLocation>
        <location evidence="1">Nucleus</location>
    </subcellularLocation>
</comment>
<evidence type="ECO:0000313" key="10">
    <source>
        <dbReference type="Proteomes" id="UP001174136"/>
    </source>
</evidence>
<feature type="region of interest" description="Disordered" evidence="7">
    <location>
        <begin position="1"/>
        <end position="24"/>
    </location>
</feature>